<evidence type="ECO:0008006" key="3">
    <source>
        <dbReference type="Google" id="ProtNLM"/>
    </source>
</evidence>
<dbReference type="Proteomes" id="UP000239471">
    <property type="component" value="Unassembled WGS sequence"/>
</dbReference>
<comment type="caution">
    <text evidence="1">The sequence shown here is derived from an EMBL/GenBank/DDBJ whole genome shotgun (WGS) entry which is preliminary data.</text>
</comment>
<sequence>MNDVLVICKGTTGQSKAFQKFMGEYIVKENLPINWVYANENQYLNEISTKDIKMVLISPEVLFVEAKIKAELDSKDIKYISIKPTAFGLRQTEKFMPEVKSILGI</sequence>
<reference evidence="1 2" key="1">
    <citation type="submission" date="2018-03" db="EMBL/GenBank/DDBJ databases">
        <title>Genome sequence of Clostridium vincentii DSM 10228.</title>
        <authorList>
            <person name="Poehlein A."/>
            <person name="Daniel R."/>
        </authorList>
    </citation>
    <scope>NUCLEOTIDE SEQUENCE [LARGE SCALE GENOMIC DNA]</scope>
    <source>
        <strain evidence="1 2">DSM 10228</strain>
    </source>
</reference>
<proteinExistence type="predicted"/>
<dbReference type="EMBL" id="PVXQ01000007">
    <property type="protein sequence ID" value="PRR83429.1"/>
    <property type="molecule type" value="Genomic_DNA"/>
</dbReference>
<keyword evidence="2" id="KW-1185">Reference proteome</keyword>
<evidence type="ECO:0000313" key="2">
    <source>
        <dbReference type="Proteomes" id="UP000239471"/>
    </source>
</evidence>
<dbReference type="AlphaFoldDB" id="A0A2T0BHR6"/>
<dbReference type="Gene3D" id="3.40.50.2300">
    <property type="match status" value="1"/>
</dbReference>
<dbReference type="RefSeq" id="WP_106059002.1">
    <property type="nucleotide sequence ID" value="NZ_PVXQ01000007.1"/>
</dbReference>
<organism evidence="1 2">
    <name type="scientific">Clostridium vincentii</name>
    <dbReference type="NCBI Taxonomy" id="52704"/>
    <lineage>
        <taxon>Bacteria</taxon>
        <taxon>Bacillati</taxon>
        <taxon>Bacillota</taxon>
        <taxon>Clostridia</taxon>
        <taxon>Eubacteriales</taxon>
        <taxon>Clostridiaceae</taxon>
        <taxon>Clostridium</taxon>
    </lineage>
</organism>
<name>A0A2T0BHR6_9CLOT</name>
<accession>A0A2T0BHR6</accession>
<gene>
    <name evidence="1" type="ORF">CLVI_09770</name>
</gene>
<evidence type="ECO:0000313" key="1">
    <source>
        <dbReference type="EMBL" id="PRR83429.1"/>
    </source>
</evidence>
<protein>
    <recommendedName>
        <fullName evidence="3">PTS EIIB type-3 domain-containing protein</fullName>
    </recommendedName>
</protein>
<dbReference type="OrthoDB" id="1922035at2"/>